<evidence type="ECO:0008006" key="4">
    <source>
        <dbReference type="Google" id="ProtNLM"/>
    </source>
</evidence>
<keyword evidence="3" id="KW-1185">Reference proteome</keyword>
<feature type="transmembrane region" description="Helical" evidence="1">
    <location>
        <begin position="281"/>
        <end position="300"/>
    </location>
</feature>
<feature type="transmembrane region" description="Helical" evidence="1">
    <location>
        <begin position="29"/>
        <end position="50"/>
    </location>
</feature>
<keyword evidence="1" id="KW-0812">Transmembrane</keyword>
<dbReference type="InParanoid" id="A0A1C5A034"/>
<proteinExistence type="predicted"/>
<gene>
    <name evidence="2" type="ORF">GA0070618_6054</name>
</gene>
<feature type="transmembrane region" description="Helical" evidence="1">
    <location>
        <begin position="369"/>
        <end position="393"/>
    </location>
</feature>
<evidence type="ECO:0000313" key="2">
    <source>
        <dbReference type="EMBL" id="SCF38553.1"/>
    </source>
</evidence>
<keyword evidence="1" id="KW-0472">Membrane</keyword>
<evidence type="ECO:0000256" key="1">
    <source>
        <dbReference type="SAM" id="Phobius"/>
    </source>
</evidence>
<feature type="transmembrane region" description="Helical" evidence="1">
    <location>
        <begin position="424"/>
        <end position="440"/>
    </location>
</feature>
<reference evidence="3" key="1">
    <citation type="submission" date="2016-06" db="EMBL/GenBank/DDBJ databases">
        <authorList>
            <person name="Varghese N."/>
            <person name="Submissions Spin"/>
        </authorList>
    </citation>
    <scope>NUCLEOTIDE SEQUENCE [LARGE SCALE GENOMIC DNA]</scope>
    <source>
        <strain evidence="3">DSM 43816</strain>
    </source>
</reference>
<feature type="transmembrane region" description="Helical" evidence="1">
    <location>
        <begin position="321"/>
        <end position="349"/>
    </location>
</feature>
<feature type="transmembrane region" description="Helical" evidence="1">
    <location>
        <begin position="446"/>
        <end position="472"/>
    </location>
</feature>
<feature type="transmembrane region" description="Helical" evidence="1">
    <location>
        <begin position="790"/>
        <end position="813"/>
    </location>
</feature>
<dbReference type="RefSeq" id="WP_231931517.1">
    <property type="nucleotide sequence ID" value="NZ_LT607413.1"/>
</dbReference>
<dbReference type="Proteomes" id="UP000198253">
    <property type="component" value="Chromosome I"/>
</dbReference>
<feature type="transmembrane region" description="Helical" evidence="1">
    <location>
        <begin position="733"/>
        <end position="754"/>
    </location>
</feature>
<evidence type="ECO:0000313" key="3">
    <source>
        <dbReference type="Proteomes" id="UP000198253"/>
    </source>
</evidence>
<feature type="transmembrane region" description="Helical" evidence="1">
    <location>
        <begin position="819"/>
        <end position="841"/>
    </location>
</feature>
<feature type="transmembrane region" description="Helical" evidence="1">
    <location>
        <begin position="493"/>
        <end position="514"/>
    </location>
</feature>
<keyword evidence="1" id="KW-1133">Transmembrane helix</keyword>
<protein>
    <recommendedName>
        <fullName evidence="4">FtsX-like permease family protein</fullName>
    </recommendedName>
</protein>
<dbReference type="AlphaFoldDB" id="A0A1C5A034"/>
<sequence>MTPTASPALVAQVRLGLRLARRLARSRELARSASIVLVAGLFVMAMFVSLRALSLSGEQVAQRDLGRFGASIGYGSIVLPPGESRFVPDLRGRAAGAGLTDVEVMLSASGMQIATVPARDVSMLETAWQLSPYPDRYQLLSGRWPSQPGEVVVTEPADLAATVGGDLPVLGGKASLRVVGTADDRFARTSNLLVAPGTWTALDANLAEGFPLLGAQPILLWSGNDVLGAVAAFSGAVRDAKPRLPDTASADLGLVEDTQLIRAQLVLQPERTWIARSPAGYTLPSLLLPVAMVLLVFGLNDRRFRRTTDRLVAVGVHRSTATAAMTLATLAWCTAAAAAGALAGTGIGLATRTFIARVRDMPSAPLDGLAAPMLRLLAMVVVTCVCTGIVTALRSRQGKVARRPRSAVKLAWAGKLLSRDTRHIVAVIAWCATVAYGVRVDSPAQAMILTGLITIAVLLSVPDVVDVMLRVFPEHGPRRRLARRQLTGDRRRAAAVIAVLTVLMGASTSSLVLLDTMIRTLDAQAYPEVLPGQVMLADRASITWPAPTPVLRALEASGKADQFPRAELRYLFTTDARGATTRSVTRDNHHGSLLAVATAQDVEQIIGHPLESAQRTTLSNGGLLIWADAPHPPVEGTTIHLTVKEGDKPIGRTPGVPVAVVDVPLVEWRVGTDGIMLSSTAQTLQLPAPPAGPQIISGVTEAQAKAIQEAVASAGLDARMARIHTPPSPPVPAVAIVVTAVGLAFLALAGVLMATRAQTRTLRGYLGRLIAIGVSPTWARHVLLIQYGSIVATSTLLSVVIALPPTVVLAMQVSGFSFAIPWSQLATLLATIYLAVLLAVLRSTLSLRAT</sequence>
<organism evidence="2 3">
    <name type="scientific">Micromonospora echinospora</name>
    <name type="common">Micromonospora purpurea</name>
    <dbReference type="NCBI Taxonomy" id="1877"/>
    <lineage>
        <taxon>Bacteria</taxon>
        <taxon>Bacillati</taxon>
        <taxon>Actinomycetota</taxon>
        <taxon>Actinomycetes</taxon>
        <taxon>Micromonosporales</taxon>
        <taxon>Micromonosporaceae</taxon>
        <taxon>Micromonospora</taxon>
    </lineage>
</organism>
<accession>A0A1C5A034</accession>
<name>A0A1C5A034_MICEC</name>
<dbReference type="EMBL" id="LT607413">
    <property type="protein sequence ID" value="SCF38553.1"/>
    <property type="molecule type" value="Genomic_DNA"/>
</dbReference>